<accession>A0A3A8QT28</accession>
<evidence type="ECO:0000313" key="3">
    <source>
        <dbReference type="Proteomes" id="UP000282656"/>
    </source>
</evidence>
<organism evidence="2 3">
    <name type="scientific">Corallococcus interemptor</name>
    <dbReference type="NCBI Taxonomy" id="2316720"/>
    <lineage>
        <taxon>Bacteria</taxon>
        <taxon>Pseudomonadati</taxon>
        <taxon>Myxococcota</taxon>
        <taxon>Myxococcia</taxon>
        <taxon>Myxococcales</taxon>
        <taxon>Cystobacterineae</taxon>
        <taxon>Myxococcaceae</taxon>
        <taxon>Corallococcus</taxon>
    </lineage>
</organism>
<protein>
    <submittedName>
        <fullName evidence="2">Uncharacterized protein</fullName>
    </submittedName>
</protein>
<dbReference type="Proteomes" id="UP000282656">
    <property type="component" value="Unassembled WGS sequence"/>
</dbReference>
<gene>
    <name evidence="2" type="ORF">D7X96_21800</name>
</gene>
<evidence type="ECO:0000313" key="2">
    <source>
        <dbReference type="EMBL" id="RKH66284.1"/>
    </source>
</evidence>
<keyword evidence="1" id="KW-0175">Coiled coil</keyword>
<dbReference type="RefSeq" id="WP_121770612.1">
    <property type="nucleotide sequence ID" value="NZ_RAWM01000062.1"/>
</dbReference>
<keyword evidence="3" id="KW-1185">Reference proteome</keyword>
<reference evidence="3" key="1">
    <citation type="submission" date="2018-09" db="EMBL/GenBank/DDBJ databases">
        <authorList>
            <person name="Livingstone P.G."/>
            <person name="Whitworth D.E."/>
        </authorList>
    </citation>
    <scope>NUCLEOTIDE SEQUENCE [LARGE SCALE GENOMIC DNA]</scope>
    <source>
        <strain evidence="3">AB047A</strain>
    </source>
</reference>
<sequence length="172" mass="19859">MREGTPFDPVAVVRIRTMLEMGLVGLKEIIAWADAWVMKLDDPPLWLLEMCTAPDVATAKGLLYDIPMLPLPATPEERRAEDADHLACLFLRHRRGELSWGEFLFQGGQYLDRAGGPWPCETFFMQLNLLERMGFPEDLMRSQREDIERELRDALERMEAAHRRFEAKARGD</sequence>
<evidence type="ECO:0000256" key="1">
    <source>
        <dbReference type="SAM" id="Coils"/>
    </source>
</evidence>
<proteinExistence type="predicted"/>
<dbReference type="OrthoDB" id="5512035at2"/>
<comment type="caution">
    <text evidence="2">The sequence shown here is derived from an EMBL/GenBank/DDBJ whole genome shotgun (WGS) entry which is preliminary data.</text>
</comment>
<feature type="coiled-coil region" evidence="1">
    <location>
        <begin position="137"/>
        <end position="168"/>
    </location>
</feature>
<dbReference type="AlphaFoldDB" id="A0A3A8QT28"/>
<dbReference type="EMBL" id="RAWM01000062">
    <property type="protein sequence ID" value="RKH66284.1"/>
    <property type="molecule type" value="Genomic_DNA"/>
</dbReference>
<name>A0A3A8QT28_9BACT</name>